<evidence type="ECO:0000313" key="2">
    <source>
        <dbReference type="EMBL" id="CAK9191481.1"/>
    </source>
</evidence>
<dbReference type="PANTHER" id="PTHR13237">
    <property type="entry name" value="SOMETHING ABOUT SILENCING PROTEIN 10-RELATED"/>
    <property type="match status" value="1"/>
</dbReference>
<feature type="region of interest" description="Disordered" evidence="1">
    <location>
        <begin position="1"/>
        <end position="23"/>
    </location>
</feature>
<dbReference type="InterPro" id="IPR007146">
    <property type="entry name" value="Sas10/Utp3/C1D"/>
</dbReference>
<evidence type="ECO:0000256" key="1">
    <source>
        <dbReference type="SAM" id="MobiDB-lite"/>
    </source>
</evidence>
<gene>
    <name evidence="2" type="ORF">CSSPTR1EN2_LOCUS1412</name>
</gene>
<protein>
    <recommendedName>
        <fullName evidence="4">Neuroguidin</fullName>
    </recommendedName>
</protein>
<name>A0ABP0TEY1_9BRYO</name>
<feature type="compositionally biased region" description="Basic residues" evidence="1">
    <location>
        <begin position="315"/>
        <end position="326"/>
    </location>
</feature>
<feature type="compositionally biased region" description="Basic and acidic residues" evidence="1">
    <location>
        <begin position="192"/>
        <end position="208"/>
    </location>
</feature>
<dbReference type="Pfam" id="PF04000">
    <property type="entry name" value="Sas10_Utp3"/>
    <property type="match status" value="1"/>
</dbReference>
<feature type="region of interest" description="Disordered" evidence="1">
    <location>
        <begin position="183"/>
        <end position="208"/>
    </location>
</feature>
<accession>A0ABP0TEY1</accession>
<proteinExistence type="predicted"/>
<reference evidence="2 3" key="1">
    <citation type="submission" date="2024-02" db="EMBL/GenBank/DDBJ databases">
        <authorList>
            <consortium name="ELIXIR-Norway"/>
            <consortium name="Elixir Norway"/>
        </authorList>
    </citation>
    <scope>NUCLEOTIDE SEQUENCE [LARGE SCALE GENOMIC DNA]</scope>
</reference>
<feature type="region of interest" description="Disordered" evidence="1">
    <location>
        <begin position="306"/>
        <end position="326"/>
    </location>
</feature>
<dbReference type="PANTHER" id="PTHR13237:SF9">
    <property type="entry name" value="NEUROGUIDIN"/>
    <property type="match status" value="1"/>
</dbReference>
<organism evidence="2 3">
    <name type="scientific">Sphagnum troendelagicum</name>
    <dbReference type="NCBI Taxonomy" id="128251"/>
    <lineage>
        <taxon>Eukaryota</taxon>
        <taxon>Viridiplantae</taxon>
        <taxon>Streptophyta</taxon>
        <taxon>Embryophyta</taxon>
        <taxon>Bryophyta</taxon>
        <taxon>Sphagnophytina</taxon>
        <taxon>Sphagnopsida</taxon>
        <taxon>Sphagnales</taxon>
        <taxon>Sphagnaceae</taxon>
        <taxon>Sphagnum</taxon>
    </lineage>
</organism>
<keyword evidence="3" id="KW-1185">Reference proteome</keyword>
<evidence type="ECO:0000313" key="3">
    <source>
        <dbReference type="Proteomes" id="UP001497512"/>
    </source>
</evidence>
<sequence length="326" mass="37281">MAAELTTVGVDGEEHANRDSEKEQTEVVLSDGPELLTLITEMRDGLDDIRSKIQPLVDMVKEGQYATGNGISYLEVKHLMLLSYCECIVFYLLLKAEAISVRDHPVISRLVEIKLFLEKIRPIDKKLQYQMEKLLKAGQRQAPEIMGKDGEKEDALMYRPNPNLLVSKLDQMAEDDGGVYRPPMIAPTAMEGEERSRDRRSKVRAEKEIQRRASRSAFIKELANEVEGRPEEVREVVGATESKAMQRDRARLEARAQEEEELFARVPLSRVDRKKVKQLKQARNGLIGMLDDFEDDVGDLILSDDINHAEEQNSKQKKHKRKRLQD</sequence>
<evidence type="ECO:0008006" key="4">
    <source>
        <dbReference type="Google" id="ProtNLM"/>
    </source>
</evidence>
<dbReference type="Proteomes" id="UP001497512">
    <property type="component" value="Chromosome 1"/>
</dbReference>
<dbReference type="EMBL" id="OZ019893">
    <property type="protein sequence ID" value="CAK9191481.1"/>
    <property type="molecule type" value="Genomic_DNA"/>
</dbReference>
<feature type="compositionally biased region" description="Basic and acidic residues" evidence="1">
    <location>
        <begin position="12"/>
        <end position="23"/>
    </location>
</feature>